<sequence length="179" mass="20507">MNNHPWLYPIAPCYYSCLPITPWNFYEQANQTLFSDNLNHPYQPSQMNDHGGKPYVININQATKQNKTFRTAIWTGEYLQVTLMCINVGDDIGLEVHQKHDQFLRVEAGEGLVQMGNHKNQLLFQRRVGPGSAIMVPAGTWHNIINTGNQPLKLYSIYAPPEHKFGTIHRTKQEALHSH</sequence>
<dbReference type="AlphaFoldDB" id="K0J5W4"/>
<proteinExistence type="predicted"/>
<dbReference type="EMBL" id="AP012050">
    <property type="protein sequence ID" value="BAM46373.1"/>
    <property type="molecule type" value="Genomic_DNA"/>
</dbReference>
<evidence type="ECO:0000259" key="1">
    <source>
        <dbReference type="Pfam" id="PF07883"/>
    </source>
</evidence>
<feature type="domain" description="Cupin type-2" evidence="1">
    <location>
        <begin position="83"/>
        <end position="158"/>
    </location>
</feature>
<organism evidence="2 3">
    <name type="scientific">Amphibacillus xylanus (strain ATCC 51415 / DSM 6626 / JCM 7361 / LMG 17667 / NBRC 15112 / Ep01)</name>
    <dbReference type="NCBI Taxonomy" id="698758"/>
    <lineage>
        <taxon>Bacteria</taxon>
        <taxon>Bacillati</taxon>
        <taxon>Bacillota</taxon>
        <taxon>Bacilli</taxon>
        <taxon>Bacillales</taxon>
        <taxon>Bacillaceae</taxon>
        <taxon>Amphibacillus</taxon>
    </lineage>
</organism>
<dbReference type="HOGENOM" id="CLU_090569_1_0_9"/>
<name>K0J5W4_AMPXN</name>
<dbReference type="RefSeq" id="WP_015008979.1">
    <property type="nucleotide sequence ID" value="NC_018704.1"/>
</dbReference>
<dbReference type="Gene3D" id="2.60.120.10">
    <property type="entry name" value="Jelly Rolls"/>
    <property type="match status" value="1"/>
</dbReference>
<dbReference type="STRING" id="698758.AXY_02410"/>
<gene>
    <name evidence="2" type="ordered locus">AXY_02410</name>
</gene>
<reference evidence="2 3" key="1">
    <citation type="submission" date="2011-01" db="EMBL/GenBank/DDBJ databases">
        <title>Whole genome sequence of Amphibacillus xylinus NBRC 15112.</title>
        <authorList>
            <person name="Nakazawa H."/>
            <person name="Katano Y."/>
            <person name="Nakamura S."/>
            <person name="Sasagawa M."/>
            <person name="Fukada J."/>
            <person name="Arai T."/>
            <person name="Sasakura N."/>
            <person name="Mochizuki D."/>
            <person name="Hosoyama A."/>
            <person name="Harada K."/>
            <person name="Horikawa H."/>
            <person name="Kato Y."/>
            <person name="Harada T."/>
            <person name="Sasaki K."/>
            <person name="Sekiguchi M."/>
            <person name="Hodoyama M."/>
            <person name="Nishiko R."/>
            <person name="Narita H."/>
            <person name="Hanamaki A."/>
            <person name="Hata C."/>
            <person name="Konno Y."/>
            <person name="Niimura Y."/>
            <person name="Yamazaki S."/>
            <person name="Fujita N."/>
        </authorList>
    </citation>
    <scope>NUCLEOTIDE SEQUENCE [LARGE SCALE GENOMIC DNA]</scope>
    <source>
        <strain evidence="3">ATCC 51415 / DSM 6626 / JCM 7361 / LMG 17667 / NBRC 15112 / Ep01</strain>
    </source>
</reference>
<dbReference type="OrthoDB" id="3231985at2"/>
<dbReference type="InterPro" id="IPR014710">
    <property type="entry name" value="RmlC-like_jellyroll"/>
</dbReference>
<dbReference type="PATRIC" id="fig|698758.3.peg.243"/>
<evidence type="ECO:0000313" key="3">
    <source>
        <dbReference type="Proteomes" id="UP000006294"/>
    </source>
</evidence>
<dbReference type="eggNOG" id="COG0662">
    <property type="taxonomic scope" value="Bacteria"/>
</dbReference>
<dbReference type="Pfam" id="PF07883">
    <property type="entry name" value="Cupin_2"/>
    <property type="match status" value="1"/>
</dbReference>
<dbReference type="KEGG" id="axl:AXY_02410"/>
<keyword evidence="3" id="KW-1185">Reference proteome</keyword>
<dbReference type="InterPro" id="IPR013096">
    <property type="entry name" value="Cupin_2"/>
</dbReference>
<dbReference type="Proteomes" id="UP000006294">
    <property type="component" value="Chromosome"/>
</dbReference>
<dbReference type="PANTHER" id="PTHR43346">
    <property type="entry name" value="LIGAND BINDING DOMAIN PROTEIN, PUTATIVE (AFU_ORTHOLOGUE AFUA_6G14370)-RELATED"/>
    <property type="match status" value="1"/>
</dbReference>
<dbReference type="PANTHER" id="PTHR43346:SF1">
    <property type="entry name" value="QUERCETIN 2,3-DIOXYGENASE-RELATED"/>
    <property type="match status" value="1"/>
</dbReference>
<protein>
    <recommendedName>
        <fullName evidence="1">Cupin type-2 domain-containing protein</fullName>
    </recommendedName>
</protein>
<dbReference type="SUPFAM" id="SSF51182">
    <property type="entry name" value="RmlC-like cupins"/>
    <property type="match status" value="1"/>
</dbReference>
<evidence type="ECO:0000313" key="2">
    <source>
        <dbReference type="EMBL" id="BAM46373.1"/>
    </source>
</evidence>
<dbReference type="InterPro" id="IPR052538">
    <property type="entry name" value="Flavonoid_dioxygenase-like"/>
</dbReference>
<dbReference type="CDD" id="cd02223">
    <property type="entry name" value="cupin_Bh2720-like"/>
    <property type="match status" value="1"/>
</dbReference>
<accession>K0J5W4</accession>
<dbReference type="InterPro" id="IPR011051">
    <property type="entry name" value="RmlC_Cupin_sf"/>
</dbReference>